<evidence type="ECO:0000313" key="1">
    <source>
        <dbReference type="EMBL" id="MED6179622.1"/>
    </source>
</evidence>
<comment type="caution">
    <text evidence="1">The sequence shown here is derived from an EMBL/GenBank/DDBJ whole genome shotgun (WGS) entry which is preliminary data.</text>
</comment>
<keyword evidence="2" id="KW-1185">Reference proteome</keyword>
<reference evidence="1 2" key="1">
    <citation type="journal article" date="2023" name="Plants (Basel)">
        <title>Bridging the Gap: Combining Genomics and Transcriptomics Approaches to Understand Stylosanthes scabra, an Orphan Legume from the Brazilian Caatinga.</title>
        <authorList>
            <person name="Ferreira-Neto J.R.C."/>
            <person name="da Silva M.D."/>
            <person name="Binneck E."/>
            <person name="de Melo N.F."/>
            <person name="da Silva R.H."/>
            <person name="de Melo A.L.T.M."/>
            <person name="Pandolfi V."/>
            <person name="Bustamante F.O."/>
            <person name="Brasileiro-Vidal A.C."/>
            <person name="Benko-Iseppon A.M."/>
        </authorList>
    </citation>
    <scope>NUCLEOTIDE SEQUENCE [LARGE SCALE GENOMIC DNA]</scope>
    <source>
        <tissue evidence="1">Leaves</tissue>
    </source>
</reference>
<evidence type="ECO:0000313" key="2">
    <source>
        <dbReference type="Proteomes" id="UP001341840"/>
    </source>
</evidence>
<organism evidence="1 2">
    <name type="scientific">Stylosanthes scabra</name>
    <dbReference type="NCBI Taxonomy" id="79078"/>
    <lineage>
        <taxon>Eukaryota</taxon>
        <taxon>Viridiplantae</taxon>
        <taxon>Streptophyta</taxon>
        <taxon>Embryophyta</taxon>
        <taxon>Tracheophyta</taxon>
        <taxon>Spermatophyta</taxon>
        <taxon>Magnoliopsida</taxon>
        <taxon>eudicotyledons</taxon>
        <taxon>Gunneridae</taxon>
        <taxon>Pentapetalae</taxon>
        <taxon>rosids</taxon>
        <taxon>fabids</taxon>
        <taxon>Fabales</taxon>
        <taxon>Fabaceae</taxon>
        <taxon>Papilionoideae</taxon>
        <taxon>50 kb inversion clade</taxon>
        <taxon>dalbergioids sensu lato</taxon>
        <taxon>Dalbergieae</taxon>
        <taxon>Pterocarpus clade</taxon>
        <taxon>Stylosanthes</taxon>
    </lineage>
</organism>
<name>A0ABU6W341_9FABA</name>
<dbReference type="Proteomes" id="UP001341840">
    <property type="component" value="Unassembled WGS sequence"/>
</dbReference>
<dbReference type="EMBL" id="JASCZI010181247">
    <property type="protein sequence ID" value="MED6179622.1"/>
    <property type="molecule type" value="Genomic_DNA"/>
</dbReference>
<accession>A0ABU6W341</accession>
<gene>
    <name evidence="1" type="ORF">PIB30_002447</name>
</gene>
<sequence>MYRLDRILHVVHKVDSETNRCIVSVRRQIVMDLHPPSWRTYSGPAYSRLHD</sequence>
<proteinExistence type="predicted"/>
<protein>
    <submittedName>
        <fullName evidence="1">Uncharacterized protein</fullName>
    </submittedName>
</protein>